<feature type="compositionally biased region" description="Basic and acidic residues" evidence="1">
    <location>
        <begin position="87"/>
        <end position="97"/>
    </location>
</feature>
<proteinExistence type="predicted"/>
<dbReference type="EMBL" id="KD127838">
    <property type="protein sequence ID" value="EMS58820.1"/>
    <property type="molecule type" value="Genomic_DNA"/>
</dbReference>
<sequence>MKGDDIGTPPPSGLENRTKGFPRCSKEDRSKGHGNAFKKETASADVATTSTGKPSKDFVPALTESPQMPSDQESKTRKPCSWLEPPRQGEMHPSPDKKVIGNGRIMQKDHVPPCSYTTTPALCHAIKVQASIQMPRNLPKP</sequence>
<feature type="compositionally biased region" description="Basic and acidic residues" evidence="1">
    <location>
        <begin position="24"/>
        <end position="42"/>
    </location>
</feature>
<name>M8A2D9_TRIUA</name>
<organism evidence="2">
    <name type="scientific">Triticum urartu</name>
    <name type="common">Red wild einkorn</name>
    <name type="synonym">Crithodium urartu</name>
    <dbReference type="NCBI Taxonomy" id="4572"/>
    <lineage>
        <taxon>Eukaryota</taxon>
        <taxon>Viridiplantae</taxon>
        <taxon>Streptophyta</taxon>
        <taxon>Embryophyta</taxon>
        <taxon>Tracheophyta</taxon>
        <taxon>Spermatophyta</taxon>
        <taxon>Magnoliopsida</taxon>
        <taxon>Liliopsida</taxon>
        <taxon>Poales</taxon>
        <taxon>Poaceae</taxon>
        <taxon>BOP clade</taxon>
        <taxon>Pooideae</taxon>
        <taxon>Triticodae</taxon>
        <taxon>Triticeae</taxon>
        <taxon>Triticinae</taxon>
        <taxon>Triticum</taxon>
    </lineage>
</organism>
<dbReference type="AlphaFoldDB" id="M8A2D9"/>
<accession>M8A2D9</accession>
<evidence type="ECO:0000256" key="1">
    <source>
        <dbReference type="SAM" id="MobiDB-lite"/>
    </source>
</evidence>
<feature type="region of interest" description="Disordered" evidence="1">
    <location>
        <begin position="1"/>
        <end position="97"/>
    </location>
</feature>
<reference evidence="2" key="1">
    <citation type="journal article" date="2013" name="Nature">
        <title>Draft genome of the wheat A-genome progenitor Triticum urartu.</title>
        <authorList>
            <person name="Ling H.Q."/>
            <person name="Zhao S."/>
            <person name="Liu D."/>
            <person name="Wang J."/>
            <person name="Sun H."/>
            <person name="Zhang C."/>
            <person name="Fan H."/>
            <person name="Li D."/>
            <person name="Dong L."/>
            <person name="Tao Y."/>
            <person name="Gao C."/>
            <person name="Wu H."/>
            <person name="Li Y."/>
            <person name="Cui Y."/>
            <person name="Guo X."/>
            <person name="Zheng S."/>
            <person name="Wang B."/>
            <person name="Yu K."/>
            <person name="Liang Q."/>
            <person name="Yang W."/>
            <person name="Lou X."/>
            <person name="Chen J."/>
            <person name="Feng M."/>
            <person name="Jian J."/>
            <person name="Zhang X."/>
            <person name="Luo G."/>
            <person name="Jiang Y."/>
            <person name="Liu J."/>
            <person name="Wang Z."/>
            <person name="Sha Y."/>
            <person name="Zhang B."/>
            <person name="Wu H."/>
            <person name="Tang D."/>
            <person name="Shen Q."/>
            <person name="Xue P."/>
            <person name="Zou S."/>
            <person name="Wang X."/>
            <person name="Liu X."/>
            <person name="Wang F."/>
            <person name="Yang Y."/>
            <person name="An X."/>
            <person name="Dong Z."/>
            <person name="Zhang K."/>
            <person name="Zhang X."/>
            <person name="Luo M.C."/>
            <person name="Dvorak J."/>
            <person name="Tong Y."/>
            <person name="Wang J."/>
            <person name="Yang H."/>
            <person name="Li Z."/>
            <person name="Wang D."/>
            <person name="Zhang A."/>
            <person name="Wang J."/>
        </authorList>
    </citation>
    <scope>NUCLEOTIDE SEQUENCE</scope>
</reference>
<gene>
    <name evidence="2" type="ORF">TRIUR3_24792</name>
</gene>
<evidence type="ECO:0000313" key="2">
    <source>
        <dbReference type="EMBL" id="EMS58820.1"/>
    </source>
</evidence>
<protein>
    <submittedName>
        <fullName evidence="2">Uncharacterized protein</fullName>
    </submittedName>
</protein>